<protein>
    <submittedName>
        <fullName evidence="2">Uncharacterized protein</fullName>
    </submittedName>
</protein>
<keyword evidence="3" id="KW-1185">Reference proteome</keyword>
<feature type="compositionally biased region" description="Polar residues" evidence="1">
    <location>
        <begin position="19"/>
        <end position="29"/>
    </location>
</feature>
<dbReference type="EMBL" id="JAYKXP010000057">
    <property type="protein sequence ID" value="KAK7034519.1"/>
    <property type="molecule type" value="Genomic_DNA"/>
</dbReference>
<organism evidence="2 3">
    <name type="scientific">Paramarasmius palmivorus</name>
    <dbReference type="NCBI Taxonomy" id="297713"/>
    <lineage>
        <taxon>Eukaryota</taxon>
        <taxon>Fungi</taxon>
        <taxon>Dikarya</taxon>
        <taxon>Basidiomycota</taxon>
        <taxon>Agaricomycotina</taxon>
        <taxon>Agaricomycetes</taxon>
        <taxon>Agaricomycetidae</taxon>
        <taxon>Agaricales</taxon>
        <taxon>Marasmiineae</taxon>
        <taxon>Marasmiaceae</taxon>
        <taxon>Paramarasmius</taxon>
    </lineage>
</organism>
<evidence type="ECO:0000256" key="1">
    <source>
        <dbReference type="SAM" id="MobiDB-lite"/>
    </source>
</evidence>
<comment type="caution">
    <text evidence="2">The sequence shown here is derived from an EMBL/GenBank/DDBJ whole genome shotgun (WGS) entry which is preliminary data.</text>
</comment>
<evidence type="ECO:0000313" key="2">
    <source>
        <dbReference type="EMBL" id="KAK7034519.1"/>
    </source>
</evidence>
<reference evidence="2 3" key="1">
    <citation type="submission" date="2024-01" db="EMBL/GenBank/DDBJ databases">
        <title>A draft genome for a cacao thread blight-causing isolate of Paramarasmius palmivorus.</title>
        <authorList>
            <person name="Baruah I.K."/>
            <person name="Bukari Y."/>
            <person name="Amoako-Attah I."/>
            <person name="Meinhardt L.W."/>
            <person name="Bailey B.A."/>
            <person name="Cohen S.P."/>
        </authorList>
    </citation>
    <scope>NUCLEOTIDE SEQUENCE [LARGE SCALE GENOMIC DNA]</scope>
    <source>
        <strain evidence="2 3">GH-12</strain>
    </source>
</reference>
<name>A0AAW0C7S9_9AGAR</name>
<gene>
    <name evidence="2" type="ORF">VNI00_012366</name>
</gene>
<proteinExistence type="predicted"/>
<dbReference type="Proteomes" id="UP001383192">
    <property type="component" value="Unassembled WGS sequence"/>
</dbReference>
<feature type="region of interest" description="Disordered" evidence="1">
    <location>
        <begin position="1"/>
        <end position="95"/>
    </location>
</feature>
<feature type="compositionally biased region" description="Polar residues" evidence="1">
    <location>
        <begin position="37"/>
        <end position="48"/>
    </location>
</feature>
<accession>A0AAW0C7S9</accession>
<sequence>MRFTPTMTSGLHDDILMSQRPTSQGSNASRRQRSRNPSRASQSSASPGPTQARNNNNNAPRQTKNNQRGRGGGGGKSKNPLGGAMDTLQETTEKTPLLGDAQGLLGKKGGQDGGLPVVGDAQKQLMSAYDEAKMLEGNLPEMDAIKGSAAEDAIKLRLEVNLDVVVTLRATVHGDLTVSLL</sequence>
<dbReference type="AlphaFoldDB" id="A0AAW0C7S9"/>
<evidence type="ECO:0000313" key="3">
    <source>
        <dbReference type="Proteomes" id="UP001383192"/>
    </source>
</evidence>
<feature type="compositionally biased region" description="Low complexity" evidence="1">
    <location>
        <begin position="49"/>
        <end position="68"/>
    </location>
</feature>